<name>A0AA38RC48_9PEZI</name>
<evidence type="ECO:0000256" key="6">
    <source>
        <dbReference type="ARBA" id="ARBA00075033"/>
    </source>
</evidence>
<dbReference type="GO" id="GO:0051382">
    <property type="term" value="P:kinetochore assembly"/>
    <property type="evidence" value="ECO:0007669"/>
    <property type="project" value="InterPro"/>
</dbReference>
<proteinExistence type="inferred from homology"/>
<dbReference type="GO" id="GO:0000776">
    <property type="term" value="C:kinetochore"/>
    <property type="evidence" value="ECO:0007669"/>
    <property type="project" value="InterPro"/>
</dbReference>
<dbReference type="InterPro" id="IPR028929">
    <property type="entry name" value="Mif2_N"/>
</dbReference>
<dbReference type="InterPro" id="IPR017956">
    <property type="entry name" value="AT_hook_DNA-bd_motif"/>
</dbReference>
<dbReference type="SMART" id="SM00384">
    <property type="entry name" value="AT_hook"/>
    <property type="match status" value="3"/>
</dbReference>
<feature type="compositionally biased region" description="Polar residues" evidence="7">
    <location>
        <begin position="48"/>
        <end position="59"/>
    </location>
</feature>
<feature type="compositionally biased region" description="Acidic residues" evidence="7">
    <location>
        <begin position="254"/>
        <end position="272"/>
    </location>
</feature>
<dbReference type="InterPro" id="IPR011051">
    <property type="entry name" value="RmlC_Cupin_sf"/>
</dbReference>
<evidence type="ECO:0000259" key="8">
    <source>
        <dbReference type="Pfam" id="PF11699"/>
    </source>
</evidence>
<feature type="compositionally biased region" description="Basic and acidic residues" evidence="7">
    <location>
        <begin position="186"/>
        <end position="200"/>
    </location>
</feature>
<evidence type="ECO:0000256" key="1">
    <source>
        <dbReference type="ARBA" id="ARBA00004123"/>
    </source>
</evidence>
<feature type="region of interest" description="Disordered" evidence="7">
    <location>
        <begin position="33"/>
        <end position="399"/>
    </location>
</feature>
<feature type="compositionally biased region" description="Acidic residues" evidence="7">
    <location>
        <begin position="472"/>
        <end position="482"/>
    </location>
</feature>
<feature type="domain" description="Mif2 N-terminal" evidence="9">
    <location>
        <begin position="15"/>
        <end position="147"/>
    </location>
</feature>
<dbReference type="InterPro" id="IPR025974">
    <property type="entry name" value="Mif2/CENP-C_cupin"/>
</dbReference>
<comment type="subcellular location">
    <subcellularLocation>
        <location evidence="1">Nucleus</location>
    </subcellularLocation>
</comment>
<dbReference type="GO" id="GO:0051455">
    <property type="term" value="P:spindle attachment to meiosis I kinetochore"/>
    <property type="evidence" value="ECO:0007669"/>
    <property type="project" value="TreeGrafter"/>
</dbReference>
<sequence length="637" mass="70185">MPPRGRRETSLNEHIYNLGERGRKTGVFLKDTGIRDEHGMQPPDDIFSSPQKENGNQHHIASEEDESEEEVEMDIDNVTAPDPVSFMKNRNGIQLPIPRGRSPPKTNLQSPAVKSAHLGPSSSPERGTIVAPREISPARSVKRRLDFSMQLKQPATNREVSAPTSNSAANNDATLNDATDEEDEEAILHGRDASALRTDNDESMAIIDAGGDDDGGVAGLTAEPETDTDMEDARSKAAPARRRGRPPKKGRIEEEVEEESAAADESALEALDEPVQRGKKRGRPAKEKNAQNNADTESAPKRRRSNRNTSGDEAEPSTKTKKVGRPKASENADAAEPSKASKGKASAPAKGRRRKSVGAADTSLAEIPRGPPLPKSRGLTILRREAPGDAAGTFRTRSGRNSFKPLAFWRNEHLELQEQIMEDAFSHGKSHFVLPTVKEIVRVDEPEEERKRRAGRRPTKSASKKGKRRVEDEDEDDGLREAWEEEPGIIEGEVLVWQPEHEFNPPGDDDQVEVLDDRLAIAAPAIKTQEVRNATFGFTKTLSLPFFGSGVVDLPPGAEKRSKNSRKMHMTFFVYTGRVRVTVAQTTFRIGKGGMWFVPRGNYYSIENDYDNPSRIFFAQGCEVPVELAAEGSYLAE</sequence>
<dbReference type="InterPro" id="IPR028386">
    <property type="entry name" value="CENP-C/Mif2/cnp3"/>
</dbReference>
<dbReference type="Pfam" id="PF11699">
    <property type="entry name" value="CENP-C_C"/>
    <property type="match status" value="1"/>
</dbReference>
<accession>A0AA38RC48</accession>
<dbReference type="Proteomes" id="UP001174694">
    <property type="component" value="Unassembled WGS sequence"/>
</dbReference>
<evidence type="ECO:0000259" key="9">
    <source>
        <dbReference type="Pfam" id="PF15624"/>
    </source>
</evidence>
<dbReference type="GO" id="GO:0019237">
    <property type="term" value="F:centromeric DNA binding"/>
    <property type="evidence" value="ECO:0007669"/>
    <property type="project" value="InterPro"/>
</dbReference>
<comment type="similarity">
    <text evidence="2">Belongs to the CENP-C/MIF2 family.</text>
</comment>
<evidence type="ECO:0000256" key="3">
    <source>
        <dbReference type="ARBA" id="ARBA00023125"/>
    </source>
</evidence>
<evidence type="ECO:0000256" key="5">
    <source>
        <dbReference type="ARBA" id="ARBA00057947"/>
    </source>
</evidence>
<dbReference type="PANTHER" id="PTHR16684:SF11">
    <property type="entry name" value="CENTROMERE PROTEIN C"/>
    <property type="match status" value="1"/>
</dbReference>
<feature type="compositionally biased region" description="Acidic residues" evidence="7">
    <location>
        <begin position="63"/>
        <end position="75"/>
    </location>
</feature>
<keyword evidence="4" id="KW-0539">Nucleus</keyword>
<gene>
    <name evidence="10" type="ORF">NKR23_g10681</name>
</gene>
<dbReference type="GO" id="GO:0051315">
    <property type="term" value="P:attachment of mitotic spindle microtubules to kinetochore"/>
    <property type="evidence" value="ECO:0007669"/>
    <property type="project" value="TreeGrafter"/>
</dbReference>
<dbReference type="Pfam" id="PF15624">
    <property type="entry name" value="Mif2_N"/>
    <property type="match status" value="1"/>
</dbReference>
<dbReference type="SUPFAM" id="SSF51182">
    <property type="entry name" value="RmlC-like cupins"/>
    <property type="match status" value="1"/>
</dbReference>
<comment type="function">
    <text evidence="5">Component of the kinetochore, a multiprotein complex that assembles on centromeric DNA and attaches chromosomes to spindle microtubules, mediating chromosome segregation and sister chromatid segregation during meiosis and mitosis. Component of the inner kinetochore constitutive centromere-associated network (CCAN), which serves as a structural platform for outer kinetochore assembly.</text>
</comment>
<evidence type="ECO:0000256" key="7">
    <source>
        <dbReference type="SAM" id="MobiDB-lite"/>
    </source>
</evidence>
<evidence type="ECO:0000256" key="4">
    <source>
        <dbReference type="ARBA" id="ARBA00023242"/>
    </source>
</evidence>
<feature type="compositionally biased region" description="Basic residues" evidence="7">
    <location>
        <begin position="452"/>
        <end position="468"/>
    </location>
</feature>
<dbReference type="CDD" id="cd06993">
    <property type="entry name" value="cupin_CENP-C_C"/>
    <property type="match status" value="1"/>
</dbReference>
<feature type="compositionally biased region" description="Low complexity" evidence="7">
    <location>
        <begin position="161"/>
        <end position="177"/>
    </location>
</feature>
<reference evidence="10" key="1">
    <citation type="submission" date="2022-07" db="EMBL/GenBank/DDBJ databases">
        <title>Fungi with potential for degradation of polypropylene.</title>
        <authorList>
            <person name="Gostincar C."/>
        </authorList>
    </citation>
    <scope>NUCLEOTIDE SEQUENCE</scope>
    <source>
        <strain evidence="10">EXF-13308</strain>
    </source>
</reference>
<feature type="compositionally biased region" description="Basic residues" evidence="7">
    <location>
        <begin position="239"/>
        <end position="249"/>
    </location>
</feature>
<keyword evidence="11" id="KW-1185">Reference proteome</keyword>
<evidence type="ECO:0000313" key="11">
    <source>
        <dbReference type="Proteomes" id="UP001174694"/>
    </source>
</evidence>
<dbReference type="GO" id="GO:0005634">
    <property type="term" value="C:nucleus"/>
    <property type="evidence" value="ECO:0007669"/>
    <property type="project" value="UniProtKB-SubCell"/>
</dbReference>
<evidence type="ECO:0000313" key="10">
    <source>
        <dbReference type="EMBL" id="KAJ9133532.1"/>
    </source>
</evidence>
<dbReference type="AlphaFoldDB" id="A0AA38RC48"/>
<dbReference type="InterPro" id="IPR014710">
    <property type="entry name" value="RmlC-like_jellyroll"/>
</dbReference>
<feature type="region of interest" description="Disordered" evidence="7">
    <location>
        <begin position="445"/>
        <end position="482"/>
    </location>
</feature>
<protein>
    <recommendedName>
        <fullName evidence="6">CENP-C homolog</fullName>
    </recommendedName>
</protein>
<dbReference type="EMBL" id="JANBVO010000049">
    <property type="protein sequence ID" value="KAJ9133532.1"/>
    <property type="molecule type" value="Genomic_DNA"/>
</dbReference>
<feature type="compositionally biased region" description="Polar residues" evidence="7">
    <location>
        <begin position="150"/>
        <end position="159"/>
    </location>
</feature>
<feature type="compositionally biased region" description="Low complexity" evidence="7">
    <location>
        <begin position="337"/>
        <end position="349"/>
    </location>
</feature>
<organism evidence="10 11">
    <name type="scientific">Pleurostoma richardsiae</name>
    <dbReference type="NCBI Taxonomy" id="41990"/>
    <lineage>
        <taxon>Eukaryota</taxon>
        <taxon>Fungi</taxon>
        <taxon>Dikarya</taxon>
        <taxon>Ascomycota</taxon>
        <taxon>Pezizomycotina</taxon>
        <taxon>Sordariomycetes</taxon>
        <taxon>Sordariomycetidae</taxon>
        <taxon>Calosphaeriales</taxon>
        <taxon>Pleurostomataceae</taxon>
        <taxon>Pleurostoma</taxon>
    </lineage>
</organism>
<dbReference type="PANTHER" id="PTHR16684">
    <property type="entry name" value="CENTROMERE PROTEIN C"/>
    <property type="match status" value="1"/>
</dbReference>
<comment type="caution">
    <text evidence="10">The sequence shown here is derived from an EMBL/GenBank/DDBJ whole genome shotgun (WGS) entry which is preliminary data.</text>
</comment>
<keyword evidence="3" id="KW-0238">DNA-binding</keyword>
<dbReference type="FunFam" id="2.60.120.10:FF:000033">
    <property type="entry name" value="Centromere protein C 1"/>
    <property type="match status" value="1"/>
</dbReference>
<dbReference type="Gene3D" id="2.60.120.10">
    <property type="entry name" value="Jelly Rolls"/>
    <property type="match status" value="1"/>
</dbReference>
<feature type="domain" description="Mif2/CENP-C cupin" evidence="8">
    <location>
        <begin position="536"/>
        <end position="620"/>
    </location>
</feature>
<evidence type="ECO:0000256" key="2">
    <source>
        <dbReference type="ARBA" id="ARBA00010291"/>
    </source>
</evidence>